<feature type="transmembrane region" description="Helical" evidence="1">
    <location>
        <begin position="209"/>
        <end position="231"/>
    </location>
</feature>
<gene>
    <name evidence="2" type="ORF">QR680_010042</name>
</gene>
<organism evidence="2 3">
    <name type="scientific">Steinernema hermaphroditum</name>
    <dbReference type="NCBI Taxonomy" id="289476"/>
    <lineage>
        <taxon>Eukaryota</taxon>
        <taxon>Metazoa</taxon>
        <taxon>Ecdysozoa</taxon>
        <taxon>Nematoda</taxon>
        <taxon>Chromadorea</taxon>
        <taxon>Rhabditida</taxon>
        <taxon>Tylenchina</taxon>
        <taxon>Panagrolaimomorpha</taxon>
        <taxon>Strongyloidoidea</taxon>
        <taxon>Steinernematidae</taxon>
        <taxon>Steinernema</taxon>
    </lineage>
</organism>
<feature type="transmembrane region" description="Helical" evidence="1">
    <location>
        <begin position="43"/>
        <end position="68"/>
    </location>
</feature>
<sequence>MDSFWMFGFLYMAFGIFLPPAYIRIIYIFLSRKKHRQLQCYRVMAQIGIVQLAAAPGSFACGLINILGYDPHGILTLFVLLFSSSVAMEIFLSLVLALNRLEVITKIKCRGIVHKVVYFITYLYGFAYCVLCLSPLCGYIVTPGHFLGSYDFAKPYSAAFAKVNSYVLTSVSSITLLVYVVIIVFLTWRRTRASSSKQREMHILAYAGIRFFVDFGLSIFFFFTPITPSWYSELLTGSAYILNSLLISPLLYLSLTRSIRLEFMDFLHFAQRTTSVSTIGQSSRGPQ</sequence>
<reference evidence="2" key="1">
    <citation type="submission" date="2023-06" db="EMBL/GenBank/DDBJ databases">
        <title>Genomic analysis of the entomopathogenic nematode Steinernema hermaphroditum.</title>
        <authorList>
            <person name="Schwarz E.M."/>
            <person name="Heppert J.K."/>
            <person name="Baniya A."/>
            <person name="Schwartz H.T."/>
            <person name="Tan C.-H."/>
            <person name="Antoshechkin I."/>
            <person name="Sternberg P.W."/>
            <person name="Goodrich-Blair H."/>
            <person name="Dillman A.R."/>
        </authorList>
    </citation>
    <scope>NUCLEOTIDE SEQUENCE</scope>
    <source>
        <strain evidence="2">PS9179</strain>
        <tissue evidence="2">Whole animal</tissue>
    </source>
</reference>
<evidence type="ECO:0000313" key="3">
    <source>
        <dbReference type="Proteomes" id="UP001175271"/>
    </source>
</evidence>
<protein>
    <submittedName>
        <fullName evidence="2">Uncharacterized protein</fullName>
    </submittedName>
</protein>
<keyword evidence="1" id="KW-1133">Transmembrane helix</keyword>
<feature type="transmembrane region" description="Helical" evidence="1">
    <location>
        <begin position="119"/>
        <end position="141"/>
    </location>
</feature>
<keyword evidence="1" id="KW-0812">Transmembrane</keyword>
<feature type="transmembrane region" description="Helical" evidence="1">
    <location>
        <begin position="166"/>
        <end position="188"/>
    </location>
</feature>
<dbReference type="EMBL" id="JAUCMV010000001">
    <property type="protein sequence ID" value="KAK0427054.1"/>
    <property type="molecule type" value="Genomic_DNA"/>
</dbReference>
<comment type="caution">
    <text evidence="2">The sequence shown here is derived from an EMBL/GenBank/DDBJ whole genome shotgun (WGS) entry which is preliminary data.</text>
</comment>
<feature type="transmembrane region" description="Helical" evidence="1">
    <location>
        <begin position="237"/>
        <end position="255"/>
    </location>
</feature>
<evidence type="ECO:0000313" key="2">
    <source>
        <dbReference type="EMBL" id="KAK0427054.1"/>
    </source>
</evidence>
<feature type="transmembrane region" description="Helical" evidence="1">
    <location>
        <begin position="74"/>
        <end position="98"/>
    </location>
</feature>
<feature type="transmembrane region" description="Helical" evidence="1">
    <location>
        <begin position="6"/>
        <end position="31"/>
    </location>
</feature>
<dbReference type="Proteomes" id="UP001175271">
    <property type="component" value="Unassembled WGS sequence"/>
</dbReference>
<evidence type="ECO:0000256" key="1">
    <source>
        <dbReference type="SAM" id="Phobius"/>
    </source>
</evidence>
<dbReference type="AlphaFoldDB" id="A0AA39MAZ6"/>
<keyword evidence="3" id="KW-1185">Reference proteome</keyword>
<accession>A0AA39MAZ6</accession>
<name>A0AA39MAZ6_9BILA</name>
<keyword evidence="1" id="KW-0472">Membrane</keyword>
<proteinExistence type="predicted"/>